<feature type="domain" description="SHS2" evidence="1">
    <location>
        <begin position="5"/>
        <end position="186"/>
    </location>
</feature>
<accession>A0A9D1PA02</accession>
<dbReference type="EMBL" id="DVOT01000213">
    <property type="protein sequence ID" value="HIV28625.1"/>
    <property type="molecule type" value="Genomic_DNA"/>
</dbReference>
<dbReference type="InterPro" id="IPR003494">
    <property type="entry name" value="SHS2_FtsA"/>
</dbReference>
<dbReference type="GO" id="GO:0009898">
    <property type="term" value="C:cytoplasmic side of plasma membrane"/>
    <property type="evidence" value="ECO:0007669"/>
    <property type="project" value="TreeGrafter"/>
</dbReference>
<reference evidence="2" key="1">
    <citation type="submission" date="2020-10" db="EMBL/GenBank/DDBJ databases">
        <authorList>
            <person name="Gilroy R."/>
        </authorList>
    </citation>
    <scope>NUCLEOTIDE SEQUENCE</scope>
    <source>
        <strain evidence="2">CHK183-6373</strain>
    </source>
</reference>
<name>A0A9D1PA02_9FIRM</name>
<dbReference type="GO" id="GO:0051301">
    <property type="term" value="P:cell division"/>
    <property type="evidence" value="ECO:0007669"/>
    <property type="project" value="InterPro"/>
</dbReference>
<dbReference type="Pfam" id="PF14450">
    <property type="entry name" value="FtsA"/>
    <property type="match status" value="1"/>
</dbReference>
<comment type="caution">
    <text evidence="2">The sequence shown here is derived from an EMBL/GenBank/DDBJ whole genome shotgun (WGS) entry which is preliminary data.</text>
</comment>
<protein>
    <recommendedName>
        <fullName evidence="1">SHS2 domain-containing protein</fullName>
    </recommendedName>
</protein>
<evidence type="ECO:0000259" key="1">
    <source>
        <dbReference type="SMART" id="SM00842"/>
    </source>
</evidence>
<dbReference type="PANTHER" id="PTHR32432">
    <property type="entry name" value="CELL DIVISION PROTEIN FTSA-RELATED"/>
    <property type="match status" value="1"/>
</dbReference>
<gene>
    <name evidence="2" type="ORF">IAA64_11675</name>
</gene>
<dbReference type="InterPro" id="IPR050696">
    <property type="entry name" value="FtsA/MreB"/>
</dbReference>
<organism evidence="2 3">
    <name type="scientific">Candidatus Ornithocaccomicrobium faecavium</name>
    <dbReference type="NCBI Taxonomy" id="2840890"/>
    <lineage>
        <taxon>Bacteria</taxon>
        <taxon>Bacillati</taxon>
        <taxon>Bacillota</taxon>
        <taxon>Clostridia</taxon>
        <taxon>Candidatus Ornithocaccomicrobium</taxon>
    </lineage>
</organism>
<reference evidence="2" key="2">
    <citation type="journal article" date="2021" name="PeerJ">
        <title>Extensive microbial diversity within the chicken gut microbiome revealed by metagenomics and culture.</title>
        <authorList>
            <person name="Gilroy R."/>
            <person name="Ravi A."/>
            <person name="Getino M."/>
            <person name="Pursley I."/>
            <person name="Horton D.L."/>
            <person name="Alikhan N.F."/>
            <person name="Baker D."/>
            <person name="Gharbi K."/>
            <person name="Hall N."/>
            <person name="Watson M."/>
            <person name="Adriaenssens E.M."/>
            <person name="Foster-Nyarko E."/>
            <person name="Jarju S."/>
            <person name="Secka A."/>
            <person name="Antonio M."/>
            <person name="Oren A."/>
            <person name="Chaudhuri R.R."/>
            <person name="La Ragione R."/>
            <person name="Hildebrand F."/>
            <person name="Pallen M.J."/>
        </authorList>
    </citation>
    <scope>NUCLEOTIDE SEQUENCE</scope>
    <source>
        <strain evidence="2">CHK183-6373</strain>
    </source>
</reference>
<dbReference type="Proteomes" id="UP000886884">
    <property type="component" value="Unassembled WGS sequence"/>
</dbReference>
<dbReference type="GO" id="GO:0032153">
    <property type="term" value="C:cell division site"/>
    <property type="evidence" value="ECO:0007669"/>
    <property type="project" value="TreeGrafter"/>
</dbReference>
<dbReference type="AlphaFoldDB" id="A0A9D1PA02"/>
<evidence type="ECO:0000313" key="3">
    <source>
        <dbReference type="Proteomes" id="UP000886884"/>
    </source>
</evidence>
<dbReference type="SMART" id="SM00842">
    <property type="entry name" value="FtsA"/>
    <property type="match status" value="1"/>
</dbReference>
<dbReference type="InterPro" id="IPR043129">
    <property type="entry name" value="ATPase_NBD"/>
</dbReference>
<sequence>MKTQAAAIEFGTSKVVTVFAESGGFARCEIIGSGTVYYDGYKGGVWNRPDLLAEAVRNSINAAELEAKTRIHSVYVGVPCEYIQIRVAEAEVAINSADERVGDDQINAVQDAAADKLRLADVQATVIHRSPAWFSVDGGKHTMSILGVRGKRLRASVSFILADPAFMEDICELLSMLGITVMGFMAPVLGQTLLMLPLEERDRSCILIDAGYLNTEITVAEGDAAVYHAVLPLGGGNITADIAYDLQLDMRDAEHIKRTYQLMPDPLDAPKSTIVLADEYGSRIEIPRNAAREAIERSLNEQCALIEKTVREASAHTGPRSQIYLTGGGIAMMNGGREYLANKLGRPVRSPASKAVKLNTPNYTSILGLVDLVFDSIEQRTPQDESLPGRLKGGLKGMFAKK</sequence>
<dbReference type="Gene3D" id="3.30.420.40">
    <property type="match status" value="1"/>
</dbReference>
<evidence type="ECO:0000313" key="2">
    <source>
        <dbReference type="EMBL" id="HIV28625.1"/>
    </source>
</evidence>
<dbReference type="SUPFAM" id="SSF53067">
    <property type="entry name" value="Actin-like ATPase domain"/>
    <property type="match status" value="2"/>
</dbReference>
<proteinExistence type="predicted"/>
<dbReference type="PANTHER" id="PTHR32432:SF4">
    <property type="entry name" value="CELL DIVISION PROTEIN FTSA"/>
    <property type="match status" value="1"/>
</dbReference>